<dbReference type="GO" id="GO:0005886">
    <property type="term" value="C:plasma membrane"/>
    <property type="evidence" value="ECO:0007669"/>
    <property type="project" value="UniProtKB-SubCell"/>
</dbReference>
<sequence length="360" mass="40477">MSSLLTNKNYLKKRGITNPWEINPLPNRKFHQVIIIPSYGESNYLPQTLSSLEKNDLKLLQDTLVIVVVNHGENSGKFFKNDNGKTLQFLSTSEYPFTLGIVDAASPGLELPSKQAGVGLARKIGMDLALPHVISNRSLLFSTDADTTVDSHYLKTVLDYFNEHLADAAVVGFSHLVSGNTKLEKKIKEYEDFLHITARKINDAGSPYGYVSMGSTMVCTAEAYTAVGGMPRKKATEDFYFLQELTKYCGVHKIPEILVNPSSRSTSRVYLGTGFRMAQVQQGFEIKSLYYSEHAFTLLQKWIEIGTAAWEISLSGLLEKTKFHNKELPNFLILEGIEHIWKNLQFSSPSENHFVSQFHR</sequence>
<dbReference type="Gene3D" id="3.90.550.10">
    <property type="entry name" value="Spore Coat Polysaccharide Biosynthesis Protein SpsA, Chain A"/>
    <property type="match status" value="1"/>
</dbReference>
<evidence type="ECO:0000256" key="5">
    <source>
        <dbReference type="ARBA" id="ARBA00023136"/>
    </source>
</evidence>
<dbReference type="InterPro" id="IPR029044">
    <property type="entry name" value="Nucleotide-diphossugar_trans"/>
</dbReference>
<dbReference type="PANTHER" id="PTHR43646:SF2">
    <property type="entry name" value="GLYCOSYLTRANSFERASE 2-LIKE DOMAIN-CONTAINING PROTEIN"/>
    <property type="match status" value="1"/>
</dbReference>
<keyword evidence="4" id="KW-0808">Transferase</keyword>
<organism evidence="6">
    <name type="scientific">marine metagenome</name>
    <dbReference type="NCBI Taxonomy" id="408172"/>
    <lineage>
        <taxon>unclassified sequences</taxon>
        <taxon>metagenomes</taxon>
        <taxon>ecological metagenomes</taxon>
    </lineage>
</organism>
<evidence type="ECO:0008006" key="7">
    <source>
        <dbReference type="Google" id="ProtNLM"/>
    </source>
</evidence>
<comment type="subcellular location">
    <subcellularLocation>
        <location evidence="1">Cell membrane</location>
    </subcellularLocation>
</comment>
<dbReference type="EMBL" id="UINC01088816">
    <property type="protein sequence ID" value="SVC39372.1"/>
    <property type="molecule type" value="Genomic_DNA"/>
</dbReference>
<evidence type="ECO:0000313" key="6">
    <source>
        <dbReference type="EMBL" id="SVC39372.1"/>
    </source>
</evidence>
<protein>
    <recommendedName>
        <fullName evidence="7">Glycosyltransferase 2-like domain-containing protein</fullName>
    </recommendedName>
</protein>
<keyword evidence="3" id="KW-0328">Glycosyltransferase</keyword>
<name>A0A382LWG3_9ZZZZ</name>
<gene>
    <name evidence="6" type="ORF">METZ01_LOCUS292226</name>
</gene>
<keyword evidence="2" id="KW-1003">Cell membrane</keyword>
<dbReference type="PANTHER" id="PTHR43646">
    <property type="entry name" value="GLYCOSYLTRANSFERASE"/>
    <property type="match status" value="1"/>
</dbReference>
<accession>A0A382LWG3</accession>
<keyword evidence="5" id="KW-0472">Membrane</keyword>
<feature type="non-terminal residue" evidence="6">
    <location>
        <position position="360"/>
    </location>
</feature>
<reference evidence="6" key="1">
    <citation type="submission" date="2018-05" db="EMBL/GenBank/DDBJ databases">
        <authorList>
            <person name="Lanie J.A."/>
            <person name="Ng W.-L."/>
            <person name="Kazmierczak K.M."/>
            <person name="Andrzejewski T.M."/>
            <person name="Davidsen T.M."/>
            <person name="Wayne K.J."/>
            <person name="Tettelin H."/>
            <person name="Glass J.I."/>
            <person name="Rusch D."/>
            <person name="Podicherti R."/>
            <person name="Tsui H.-C.T."/>
            <person name="Winkler M.E."/>
        </authorList>
    </citation>
    <scope>NUCLEOTIDE SEQUENCE</scope>
</reference>
<evidence type="ECO:0000256" key="4">
    <source>
        <dbReference type="ARBA" id="ARBA00022679"/>
    </source>
</evidence>
<dbReference type="GO" id="GO:0016757">
    <property type="term" value="F:glycosyltransferase activity"/>
    <property type="evidence" value="ECO:0007669"/>
    <property type="project" value="UniProtKB-KW"/>
</dbReference>
<evidence type="ECO:0000256" key="2">
    <source>
        <dbReference type="ARBA" id="ARBA00022475"/>
    </source>
</evidence>
<proteinExistence type="predicted"/>
<dbReference type="CDD" id="cd00761">
    <property type="entry name" value="Glyco_tranf_GTA_type"/>
    <property type="match status" value="1"/>
</dbReference>
<evidence type="ECO:0000256" key="1">
    <source>
        <dbReference type="ARBA" id="ARBA00004236"/>
    </source>
</evidence>
<evidence type="ECO:0000256" key="3">
    <source>
        <dbReference type="ARBA" id="ARBA00022676"/>
    </source>
</evidence>
<dbReference type="SUPFAM" id="SSF53448">
    <property type="entry name" value="Nucleotide-diphospho-sugar transferases"/>
    <property type="match status" value="1"/>
</dbReference>
<dbReference type="AlphaFoldDB" id="A0A382LWG3"/>